<keyword evidence="5 7" id="KW-0808">Transferase</keyword>
<evidence type="ECO:0000256" key="3">
    <source>
        <dbReference type="ARBA" id="ARBA00022840"/>
    </source>
</evidence>
<evidence type="ECO:0000256" key="5">
    <source>
        <dbReference type="HAMAP-Rule" id="MF_00376"/>
    </source>
</evidence>
<organism evidence="7 8">
    <name type="scientific">Splendidivirga corallicola</name>
    <dbReference type="NCBI Taxonomy" id="3051826"/>
    <lineage>
        <taxon>Bacteria</taxon>
        <taxon>Pseudomonadati</taxon>
        <taxon>Bacteroidota</taxon>
        <taxon>Cytophagia</taxon>
        <taxon>Cytophagales</taxon>
        <taxon>Splendidivirgaceae</taxon>
        <taxon>Splendidivirga</taxon>
    </lineage>
</organism>
<keyword evidence="3 5" id="KW-0067">ATP-binding</keyword>
<comment type="catalytic activity">
    <reaction evidence="5">
        <text>3'-dephospho-CoA + ATP = ADP + CoA + H(+)</text>
        <dbReference type="Rhea" id="RHEA:18245"/>
        <dbReference type="ChEBI" id="CHEBI:15378"/>
        <dbReference type="ChEBI" id="CHEBI:30616"/>
        <dbReference type="ChEBI" id="CHEBI:57287"/>
        <dbReference type="ChEBI" id="CHEBI:57328"/>
        <dbReference type="ChEBI" id="CHEBI:456216"/>
        <dbReference type="EC" id="2.7.1.24"/>
    </reaction>
</comment>
<comment type="function">
    <text evidence="5">Catalyzes the phosphorylation of the 3'-hydroxyl group of dephosphocoenzyme A to form coenzyme A.</text>
</comment>
<proteinExistence type="inferred from homology"/>
<evidence type="ECO:0000256" key="4">
    <source>
        <dbReference type="ARBA" id="ARBA00022993"/>
    </source>
</evidence>
<keyword evidence="5" id="KW-0963">Cytoplasm</keyword>
<gene>
    <name evidence="5 7" type="primary">coaE</name>
    <name evidence="7" type="ORF">QQ008_05035</name>
</gene>
<dbReference type="SUPFAM" id="SSF52540">
    <property type="entry name" value="P-loop containing nucleoside triphosphate hydrolases"/>
    <property type="match status" value="1"/>
</dbReference>
<dbReference type="EC" id="2.7.1.24" evidence="5 6"/>
<sequence>MEKFPKQIGITGGIGSGKSLICKVFNCLGVPIYDADTRAKWLMSHKRELIESIKETFGPQSYSESGDLNRQYLAANVFSDQDKLQQLNGLVHPAVGEDYKEWVGKHGSSAYVIKEAALLFESGSYKSLDTVITIYAPVALRIKRTLMRDTQRNEKEVLAIIDKQLPESERQAKADFTIKNDDTTLVLLQVLKLHEKFMD</sequence>
<dbReference type="PROSITE" id="PS51219">
    <property type="entry name" value="DPCK"/>
    <property type="match status" value="1"/>
</dbReference>
<dbReference type="RefSeq" id="WP_346750730.1">
    <property type="nucleotide sequence ID" value="NZ_JAUJEA010000001.1"/>
</dbReference>
<dbReference type="Gene3D" id="3.40.50.300">
    <property type="entry name" value="P-loop containing nucleotide triphosphate hydrolases"/>
    <property type="match status" value="1"/>
</dbReference>
<comment type="pathway">
    <text evidence="5">Cofactor biosynthesis; coenzyme A biosynthesis; CoA from (R)-pantothenate: step 5/5.</text>
</comment>
<feature type="binding site" evidence="5">
    <location>
        <begin position="15"/>
        <end position="20"/>
    </location>
    <ligand>
        <name>ATP</name>
        <dbReference type="ChEBI" id="CHEBI:30616"/>
    </ligand>
</feature>
<dbReference type="NCBIfam" id="TIGR00152">
    <property type="entry name" value="dephospho-CoA kinase"/>
    <property type="match status" value="1"/>
</dbReference>
<evidence type="ECO:0000313" key="8">
    <source>
        <dbReference type="Proteomes" id="UP001172082"/>
    </source>
</evidence>
<evidence type="ECO:0000256" key="1">
    <source>
        <dbReference type="ARBA" id="ARBA00009018"/>
    </source>
</evidence>
<comment type="subcellular location">
    <subcellularLocation>
        <location evidence="5">Cytoplasm</location>
    </subcellularLocation>
</comment>
<accession>A0ABT8KKD9</accession>
<comment type="similarity">
    <text evidence="1 5">Belongs to the CoaE family.</text>
</comment>
<evidence type="ECO:0000256" key="2">
    <source>
        <dbReference type="ARBA" id="ARBA00022741"/>
    </source>
</evidence>
<dbReference type="EMBL" id="JAUJEA010000001">
    <property type="protein sequence ID" value="MDN5200708.1"/>
    <property type="molecule type" value="Genomic_DNA"/>
</dbReference>
<evidence type="ECO:0000313" key="7">
    <source>
        <dbReference type="EMBL" id="MDN5200708.1"/>
    </source>
</evidence>
<protein>
    <recommendedName>
        <fullName evidence="5 6">Dephospho-CoA kinase</fullName>
        <ecNumber evidence="5 6">2.7.1.24</ecNumber>
    </recommendedName>
    <alternativeName>
        <fullName evidence="5">Dephosphocoenzyme A kinase</fullName>
    </alternativeName>
</protein>
<dbReference type="Proteomes" id="UP001172082">
    <property type="component" value="Unassembled WGS sequence"/>
</dbReference>
<dbReference type="CDD" id="cd02022">
    <property type="entry name" value="DPCK"/>
    <property type="match status" value="1"/>
</dbReference>
<keyword evidence="4 5" id="KW-0173">Coenzyme A biosynthesis</keyword>
<comment type="caution">
    <text evidence="7">The sequence shown here is derived from an EMBL/GenBank/DDBJ whole genome shotgun (WGS) entry which is preliminary data.</text>
</comment>
<name>A0ABT8KKD9_9BACT</name>
<dbReference type="PANTHER" id="PTHR10695">
    <property type="entry name" value="DEPHOSPHO-COA KINASE-RELATED"/>
    <property type="match status" value="1"/>
</dbReference>
<dbReference type="InterPro" id="IPR027417">
    <property type="entry name" value="P-loop_NTPase"/>
</dbReference>
<keyword evidence="5 7" id="KW-0418">Kinase</keyword>
<reference evidence="7" key="1">
    <citation type="submission" date="2023-06" db="EMBL/GenBank/DDBJ databases">
        <title>Genomic of Parafulvivirga corallium.</title>
        <authorList>
            <person name="Wang G."/>
        </authorList>
    </citation>
    <scope>NUCLEOTIDE SEQUENCE</scope>
    <source>
        <strain evidence="7">BMA10</strain>
    </source>
</reference>
<dbReference type="Pfam" id="PF01121">
    <property type="entry name" value="CoaE"/>
    <property type="match status" value="1"/>
</dbReference>
<evidence type="ECO:0000256" key="6">
    <source>
        <dbReference type="NCBIfam" id="TIGR00152"/>
    </source>
</evidence>
<dbReference type="GO" id="GO:0004140">
    <property type="term" value="F:dephospho-CoA kinase activity"/>
    <property type="evidence" value="ECO:0007669"/>
    <property type="project" value="UniProtKB-EC"/>
</dbReference>
<keyword evidence="2 5" id="KW-0547">Nucleotide-binding</keyword>
<keyword evidence="8" id="KW-1185">Reference proteome</keyword>
<dbReference type="HAMAP" id="MF_00376">
    <property type="entry name" value="Dephospho_CoA_kinase"/>
    <property type="match status" value="1"/>
</dbReference>
<dbReference type="PANTHER" id="PTHR10695:SF46">
    <property type="entry name" value="BIFUNCTIONAL COENZYME A SYNTHASE-RELATED"/>
    <property type="match status" value="1"/>
</dbReference>
<dbReference type="InterPro" id="IPR001977">
    <property type="entry name" value="Depp_CoAkinase"/>
</dbReference>